<feature type="transmembrane region" description="Helical" evidence="11">
    <location>
        <begin position="283"/>
        <end position="309"/>
    </location>
</feature>
<dbReference type="AlphaFoldDB" id="A0A2H0KP65"/>
<feature type="transmembrane region" description="Helical" evidence="11">
    <location>
        <begin position="352"/>
        <end position="376"/>
    </location>
</feature>
<evidence type="ECO:0000313" key="12">
    <source>
        <dbReference type="EMBL" id="PIQ73958.1"/>
    </source>
</evidence>
<protein>
    <submittedName>
        <fullName evidence="12">Rod shape-determining protein RodA</fullName>
    </submittedName>
</protein>
<feature type="transmembrane region" description="Helical" evidence="11">
    <location>
        <begin position="321"/>
        <end position="340"/>
    </location>
</feature>
<comment type="caution">
    <text evidence="12">The sequence shown here is derived from an EMBL/GenBank/DDBJ whole genome shotgun (WGS) entry which is preliminary data.</text>
</comment>
<dbReference type="PANTHER" id="PTHR30474:SF1">
    <property type="entry name" value="PEPTIDOGLYCAN GLYCOSYLTRANSFERASE MRDB"/>
    <property type="match status" value="1"/>
</dbReference>
<keyword evidence="8 11" id="KW-1133">Transmembrane helix</keyword>
<dbReference type="InterPro" id="IPR018365">
    <property type="entry name" value="Cell_cycle_FtsW-rel_CS"/>
</dbReference>
<dbReference type="GO" id="GO:0005886">
    <property type="term" value="C:plasma membrane"/>
    <property type="evidence" value="ECO:0007669"/>
    <property type="project" value="TreeGrafter"/>
</dbReference>
<proteinExistence type="predicted"/>
<keyword evidence="7" id="KW-0573">Peptidoglycan synthesis</keyword>
<feature type="transmembrane region" description="Helical" evidence="11">
    <location>
        <begin position="156"/>
        <end position="176"/>
    </location>
</feature>
<dbReference type="InterPro" id="IPR011923">
    <property type="entry name" value="RodA/MrdB"/>
</dbReference>
<dbReference type="GO" id="GO:0016757">
    <property type="term" value="F:glycosyltransferase activity"/>
    <property type="evidence" value="ECO:0007669"/>
    <property type="project" value="UniProtKB-KW"/>
</dbReference>
<comment type="subcellular location">
    <subcellularLocation>
        <location evidence="1">Membrane</location>
        <topology evidence="1">Multi-pass membrane protein</topology>
    </subcellularLocation>
</comment>
<dbReference type="GO" id="GO:0071555">
    <property type="term" value="P:cell wall organization"/>
    <property type="evidence" value="ECO:0007669"/>
    <property type="project" value="UniProtKB-KW"/>
</dbReference>
<keyword evidence="2" id="KW-1003">Cell membrane</keyword>
<keyword evidence="6" id="KW-0133">Cell shape</keyword>
<dbReference type="Proteomes" id="UP000231550">
    <property type="component" value="Unassembled WGS sequence"/>
</dbReference>
<feature type="transmembrane region" description="Helical" evidence="11">
    <location>
        <begin position="33"/>
        <end position="53"/>
    </location>
</feature>
<evidence type="ECO:0000256" key="3">
    <source>
        <dbReference type="ARBA" id="ARBA00022676"/>
    </source>
</evidence>
<evidence type="ECO:0000256" key="4">
    <source>
        <dbReference type="ARBA" id="ARBA00022679"/>
    </source>
</evidence>
<dbReference type="GO" id="GO:0032153">
    <property type="term" value="C:cell division site"/>
    <property type="evidence" value="ECO:0007669"/>
    <property type="project" value="TreeGrafter"/>
</dbReference>
<dbReference type="GO" id="GO:0051301">
    <property type="term" value="P:cell division"/>
    <property type="evidence" value="ECO:0007669"/>
    <property type="project" value="InterPro"/>
</dbReference>
<sequence>MIGMVDKRVRRLRATTMNHFVRHYLNILKKLDWIMVGTVGLISFFSLLSIYNLERGGQIFYFRKQLIFIAVGFLLMISLSLFDYRSFKSYSSFTIILYLITLLALSAVLLVGRRIRGTVGWFSFGGIHFAPVEMAKLAVILLLAKYFSLRHIELYRIRHLVASFFYAGLPVFLVLLQPDLGSAFIILVIWFGLVIVSGIRFRHLVVILLIGAICFGATWALLLKDYQKERILTFLNPQKDPLGYSYNLIQSVIAIGSGQVLGRGLDNATQTRLHFLPEAHTDFIFAAAAEEFGFVVVVFLFALFALLVYRIIRTGMFAPDNFAKLFSLGISLMFLCQIVINVGMNMGLMPIIGIPLPFMSYGGSATMINFIALGILQGIRVRSSRF</sequence>
<feature type="transmembrane region" description="Helical" evidence="11">
    <location>
        <begin position="90"/>
        <end position="112"/>
    </location>
</feature>
<reference evidence="12 13" key="1">
    <citation type="submission" date="2017-09" db="EMBL/GenBank/DDBJ databases">
        <title>Depth-based differentiation of microbial function through sediment-hosted aquifers and enrichment of novel symbionts in the deep terrestrial subsurface.</title>
        <authorList>
            <person name="Probst A.J."/>
            <person name="Ladd B."/>
            <person name="Jarett J.K."/>
            <person name="Geller-Mcgrath D.E."/>
            <person name="Sieber C.M."/>
            <person name="Emerson J.B."/>
            <person name="Anantharaman K."/>
            <person name="Thomas B.C."/>
            <person name="Malmstrom R."/>
            <person name="Stieglmeier M."/>
            <person name="Klingl A."/>
            <person name="Woyke T."/>
            <person name="Ryan C.M."/>
            <person name="Banfield J.F."/>
        </authorList>
    </citation>
    <scope>NUCLEOTIDE SEQUENCE [LARGE SCALE GENOMIC DNA]</scope>
    <source>
        <strain evidence="12">CG11_big_fil_rev_8_21_14_0_20_44_10</strain>
    </source>
</reference>
<feature type="transmembrane region" description="Helical" evidence="11">
    <location>
        <begin position="183"/>
        <end position="199"/>
    </location>
</feature>
<keyword evidence="3" id="KW-0328">Glycosyltransferase</keyword>
<feature type="transmembrane region" description="Helical" evidence="11">
    <location>
        <begin position="205"/>
        <end position="223"/>
    </location>
</feature>
<evidence type="ECO:0000256" key="6">
    <source>
        <dbReference type="ARBA" id="ARBA00022960"/>
    </source>
</evidence>
<evidence type="ECO:0000256" key="5">
    <source>
        <dbReference type="ARBA" id="ARBA00022692"/>
    </source>
</evidence>
<dbReference type="PROSITE" id="PS00428">
    <property type="entry name" value="FTSW_RODA_SPOVE"/>
    <property type="match status" value="1"/>
</dbReference>
<evidence type="ECO:0000313" key="13">
    <source>
        <dbReference type="Proteomes" id="UP000231550"/>
    </source>
</evidence>
<keyword evidence="5 11" id="KW-0812">Transmembrane</keyword>
<name>A0A2H0KP65_9BACT</name>
<dbReference type="GO" id="GO:0008360">
    <property type="term" value="P:regulation of cell shape"/>
    <property type="evidence" value="ECO:0007669"/>
    <property type="project" value="UniProtKB-KW"/>
</dbReference>
<evidence type="ECO:0000256" key="10">
    <source>
        <dbReference type="ARBA" id="ARBA00023316"/>
    </source>
</evidence>
<dbReference type="NCBIfam" id="TIGR02210">
    <property type="entry name" value="rodA_shape"/>
    <property type="match status" value="1"/>
</dbReference>
<evidence type="ECO:0000256" key="7">
    <source>
        <dbReference type="ARBA" id="ARBA00022984"/>
    </source>
</evidence>
<evidence type="ECO:0000256" key="8">
    <source>
        <dbReference type="ARBA" id="ARBA00022989"/>
    </source>
</evidence>
<keyword evidence="9 11" id="KW-0472">Membrane</keyword>
<evidence type="ECO:0000256" key="2">
    <source>
        <dbReference type="ARBA" id="ARBA00022475"/>
    </source>
</evidence>
<dbReference type="Pfam" id="PF01098">
    <property type="entry name" value="FTSW_RODA_SPOVE"/>
    <property type="match status" value="1"/>
</dbReference>
<evidence type="ECO:0000256" key="9">
    <source>
        <dbReference type="ARBA" id="ARBA00023136"/>
    </source>
</evidence>
<dbReference type="PANTHER" id="PTHR30474">
    <property type="entry name" value="CELL CYCLE PROTEIN"/>
    <property type="match status" value="1"/>
</dbReference>
<accession>A0A2H0KP65</accession>
<dbReference type="GO" id="GO:0015648">
    <property type="term" value="F:lipid-linked peptidoglycan transporter activity"/>
    <property type="evidence" value="ECO:0007669"/>
    <property type="project" value="TreeGrafter"/>
</dbReference>
<gene>
    <name evidence="12" type="ORF">COV85_04735</name>
</gene>
<keyword evidence="4" id="KW-0808">Transferase</keyword>
<feature type="transmembrane region" description="Helical" evidence="11">
    <location>
        <begin position="119"/>
        <end position="144"/>
    </location>
</feature>
<organism evidence="12 13">
    <name type="scientific">Candidatus Portnoybacteria bacterium CG11_big_fil_rev_8_21_14_0_20_44_10</name>
    <dbReference type="NCBI Taxonomy" id="1974818"/>
    <lineage>
        <taxon>Bacteria</taxon>
        <taxon>Candidatus Portnoyibacteriota</taxon>
    </lineage>
</organism>
<dbReference type="EMBL" id="PCVN01000127">
    <property type="protein sequence ID" value="PIQ73958.1"/>
    <property type="molecule type" value="Genomic_DNA"/>
</dbReference>
<dbReference type="GO" id="GO:0009252">
    <property type="term" value="P:peptidoglycan biosynthetic process"/>
    <property type="evidence" value="ECO:0007669"/>
    <property type="project" value="UniProtKB-KW"/>
</dbReference>
<evidence type="ECO:0000256" key="1">
    <source>
        <dbReference type="ARBA" id="ARBA00004141"/>
    </source>
</evidence>
<feature type="transmembrane region" description="Helical" evidence="11">
    <location>
        <begin position="65"/>
        <end position="84"/>
    </location>
</feature>
<evidence type="ECO:0000256" key="11">
    <source>
        <dbReference type="SAM" id="Phobius"/>
    </source>
</evidence>
<dbReference type="InterPro" id="IPR001182">
    <property type="entry name" value="FtsW/RodA"/>
</dbReference>
<keyword evidence="10" id="KW-0961">Cell wall biogenesis/degradation</keyword>